<dbReference type="RefSeq" id="XP_005774036.1">
    <property type="nucleotide sequence ID" value="XM_005773979.1"/>
</dbReference>
<dbReference type="Proteomes" id="UP000013827">
    <property type="component" value="Unassembled WGS sequence"/>
</dbReference>
<protein>
    <submittedName>
        <fullName evidence="1">Uncharacterized protein</fullName>
    </submittedName>
</protein>
<reference evidence="2" key="1">
    <citation type="journal article" date="2013" name="Nature">
        <title>Pan genome of the phytoplankton Emiliania underpins its global distribution.</title>
        <authorList>
            <person name="Read B.A."/>
            <person name="Kegel J."/>
            <person name="Klute M.J."/>
            <person name="Kuo A."/>
            <person name="Lefebvre S.C."/>
            <person name="Maumus F."/>
            <person name="Mayer C."/>
            <person name="Miller J."/>
            <person name="Monier A."/>
            <person name="Salamov A."/>
            <person name="Young J."/>
            <person name="Aguilar M."/>
            <person name="Claverie J.M."/>
            <person name="Frickenhaus S."/>
            <person name="Gonzalez K."/>
            <person name="Herman E.K."/>
            <person name="Lin Y.C."/>
            <person name="Napier J."/>
            <person name="Ogata H."/>
            <person name="Sarno A.F."/>
            <person name="Shmutz J."/>
            <person name="Schroeder D."/>
            <person name="de Vargas C."/>
            <person name="Verret F."/>
            <person name="von Dassow P."/>
            <person name="Valentin K."/>
            <person name="Van de Peer Y."/>
            <person name="Wheeler G."/>
            <person name="Dacks J.B."/>
            <person name="Delwiche C.F."/>
            <person name="Dyhrman S.T."/>
            <person name="Glockner G."/>
            <person name="John U."/>
            <person name="Richards T."/>
            <person name="Worden A.Z."/>
            <person name="Zhang X."/>
            <person name="Grigoriev I.V."/>
            <person name="Allen A.E."/>
            <person name="Bidle K."/>
            <person name="Borodovsky M."/>
            <person name="Bowler C."/>
            <person name="Brownlee C."/>
            <person name="Cock J.M."/>
            <person name="Elias M."/>
            <person name="Gladyshev V.N."/>
            <person name="Groth M."/>
            <person name="Guda C."/>
            <person name="Hadaegh A."/>
            <person name="Iglesias-Rodriguez M.D."/>
            <person name="Jenkins J."/>
            <person name="Jones B.M."/>
            <person name="Lawson T."/>
            <person name="Leese F."/>
            <person name="Lindquist E."/>
            <person name="Lobanov A."/>
            <person name="Lomsadze A."/>
            <person name="Malik S.B."/>
            <person name="Marsh M.E."/>
            <person name="Mackinder L."/>
            <person name="Mock T."/>
            <person name="Mueller-Roeber B."/>
            <person name="Pagarete A."/>
            <person name="Parker M."/>
            <person name="Probert I."/>
            <person name="Quesneville H."/>
            <person name="Raines C."/>
            <person name="Rensing S.A."/>
            <person name="Riano-Pachon D.M."/>
            <person name="Richier S."/>
            <person name="Rokitta S."/>
            <person name="Shiraiwa Y."/>
            <person name="Soanes D.M."/>
            <person name="van der Giezen M."/>
            <person name="Wahlund T.M."/>
            <person name="Williams B."/>
            <person name="Wilson W."/>
            <person name="Wolfe G."/>
            <person name="Wurch L.L."/>
        </authorList>
    </citation>
    <scope>NUCLEOTIDE SEQUENCE</scope>
</reference>
<dbReference type="Pfam" id="PF13578">
    <property type="entry name" value="Methyltransf_24"/>
    <property type="match status" value="1"/>
</dbReference>
<dbReference type="GeneID" id="17267152"/>
<organism evidence="1 2">
    <name type="scientific">Emiliania huxleyi (strain CCMP1516)</name>
    <dbReference type="NCBI Taxonomy" id="280463"/>
    <lineage>
        <taxon>Eukaryota</taxon>
        <taxon>Haptista</taxon>
        <taxon>Haptophyta</taxon>
        <taxon>Prymnesiophyceae</taxon>
        <taxon>Isochrysidales</taxon>
        <taxon>Noelaerhabdaceae</taxon>
        <taxon>Emiliania</taxon>
    </lineage>
</organism>
<dbReference type="HOGENOM" id="CLU_370660_0_0_1"/>
<reference evidence="1" key="2">
    <citation type="submission" date="2024-10" db="UniProtKB">
        <authorList>
            <consortium name="EnsemblProtists"/>
        </authorList>
    </citation>
    <scope>IDENTIFICATION</scope>
</reference>
<keyword evidence="2" id="KW-1185">Reference proteome</keyword>
<dbReference type="InterPro" id="IPR029063">
    <property type="entry name" value="SAM-dependent_MTases_sf"/>
</dbReference>
<proteinExistence type="predicted"/>
<dbReference type="SUPFAM" id="SSF53335">
    <property type="entry name" value="S-adenosyl-L-methionine-dependent methyltransferases"/>
    <property type="match status" value="1"/>
</dbReference>
<dbReference type="AlphaFoldDB" id="A0A0D3JDM2"/>
<evidence type="ECO:0000313" key="2">
    <source>
        <dbReference type="Proteomes" id="UP000013827"/>
    </source>
</evidence>
<dbReference type="PaxDb" id="2903-EOD21607"/>
<sequence length="759" mass="81862">MTLSALLKAHFPTWTAPTPVEGMSPAAACQKEVLAALRGVSTWAGCHTAGFQCGTITGKRQQVDAYTAHASNLAARTGSTSGPVVCETGLFRGGSATVWLCSSPHARLIAFDLVVDPNVSAVLHHYFPGRVTLVQGSTIETIPVFSRNNPQAQCDIVSVDGGHFGYVPLLDLRNLRAMASPGALVLMDEVGFLDVSNQSNEVGQPLLANGERACCPDTTLAWTTATVTGLVRQRSCFPPSQRNGRGWCEGVFSSHGGDSWEWGNNVLGSSRVAPLAIGAVAAAAMENQLGLTGLTALPRHSSPPAIRSSAVPACTHCFSSRHGEMESAELARASASRTAAIHASTFQRHISDESPLVAEFHLPLHYGAGNDSQQVMGFPRSLPAGSMIRWGGWHLSQPAGHTLTTAYFVGTTAHDGSQVYMHHIHVNDDDRSRPSPGLDFQVHGDSVCLPELGGEACLLFDLPSTEAASFAFVTRPLYRSDGAFVARRDLATPMVPMVAFRTSEPLSSAPVVPLSLLNFANKGVVMPFATFALPKEGLHAQWFTAQAPYTGWLAHAFIHTHTRIFSDVWVYAADARDLNLDRGGMMQRGYSGAPLLKLQSRRELEQVLEAARDARLVCRIDRNSVRFSADPRSGANLQADKHTHRRLLDRATPLTCDRSWVFAEGDPITVVGLFEAGLGFRKTAEWAVGSQDALYTPELFKRSDIFLQHLGLRMFGVRQDARQLGLREAGRAVCPVTWATYVPEAEGAAVTPLRWVTCG</sequence>
<name>A0A0D3JDM2_EMIH1</name>
<accession>A0A0D3JDM2</accession>
<dbReference type="Gene3D" id="3.40.50.150">
    <property type="entry name" value="Vaccinia Virus protein VP39"/>
    <property type="match status" value="1"/>
</dbReference>
<dbReference type="EnsemblProtists" id="EOD21607">
    <property type="protein sequence ID" value="EOD21607"/>
    <property type="gene ID" value="EMIHUDRAFT_240975"/>
</dbReference>
<dbReference type="KEGG" id="ehx:EMIHUDRAFT_240975"/>
<evidence type="ECO:0000313" key="1">
    <source>
        <dbReference type="EnsemblProtists" id="EOD21607"/>
    </source>
</evidence>